<reference evidence="1" key="1">
    <citation type="submission" date="2023-11" db="EMBL/GenBank/DDBJ databases">
        <authorList>
            <person name="De Vega J J."/>
            <person name="De Vega J J."/>
        </authorList>
    </citation>
    <scope>NUCLEOTIDE SEQUENCE</scope>
</reference>
<name>A0AAD2K306_9AGAR</name>
<feature type="non-terminal residue" evidence="1">
    <location>
        <position position="1"/>
    </location>
</feature>
<sequence length="112" mass="13704">MRVRQLAVQIALDRRRLPEPRLHRRMRHPLDVLVLSRDTRQRCSELARKRRGHWMSWLAERQSRTRGKERDLGHWPRNRDLLVLEMRNHRVRLDSVTFPLPAVFSPVPHRRR</sequence>
<keyword evidence="2" id="KW-1185">Reference proteome</keyword>
<protein>
    <submittedName>
        <fullName evidence="1">Uncharacterized protein</fullName>
    </submittedName>
</protein>
<evidence type="ECO:0000313" key="1">
    <source>
        <dbReference type="EMBL" id="CAK5276072.1"/>
    </source>
</evidence>
<comment type="caution">
    <text evidence="1">The sequence shown here is derived from an EMBL/GenBank/DDBJ whole genome shotgun (WGS) entry which is preliminary data.</text>
</comment>
<dbReference type="EMBL" id="CAVNYO010000405">
    <property type="protein sequence ID" value="CAK5276072.1"/>
    <property type="molecule type" value="Genomic_DNA"/>
</dbReference>
<dbReference type="Proteomes" id="UP001295794">
    <property type="component" value="Unassembled WGS sequence"/>
</dbReference>
<gene>
    <name evidence="1" type="ORF">MYCIT1_LOCUS24199</name>
</gene>
<proteinExistence type="predicted"/>
<organism evidence="1 2">
    <name type="scientific">Mycena citricolor</name>
    <dbReference type="NCBI Taxonomy" id="2018698"/>
    <lineage>
        <taxon>Eukaryota</taxon>
        <taxon>Fungi</taxon>
        <taxon>Dikarya</taxon>
        <taxon>Basidiomycota</taxon>
        <taxon>Agaricomycotina</taxon>
        <taxon>Agaricomycetes</taxon>
        <taxon>Agaricomycetidae</taxon>
        <taxon>Agaricales</taxon>
        <taxon>Marasmiineae</taxon>
        <taxon>Mycenaceae</taxon>
        <taxon>Mycena</taxon>
    </lineage>
</organism>
<evidence type="ECO:0000313" key="2">
    <source>
        <dbReference type="Proteomes" id="UP001295794"/>
    </source>
</evidence>
<accession>A0AAD2K306</accession>
<dbReference type="AlphaFoldDB" id="A0AAD2K306"/>